<evidence type="ECO:0000256" key="3">
    <source>
        <dbReference type="SAM" id="SignalP"/>
    </source>
</evidence>
<dbReference type="SUPFAM" id="SSF50494">
    <property type="entry name" value="Trypsin-like serine proteases"/>
    <property type="match status" value="1"/>
</dbReference>
<organism evidence="5 6">
    <name type="scientific">Blastopirellula marina DSM 3645</name>
    <dbReference type="NCBI Taxonomy" id="314230"/>
    <lineage>
        <taxon>Bacteria</taxon>
        <taxon>Pseudomonadati</taxon>
        <taxon>Planctomycetota</taxon>
        <taxon>Planctomycetia</taxon>
        <taxon>Pirellulales</taxon>
        <taxon>Pirellulaceae</taxon>
        <taxon>Blastopirellula</taxon>
    </lineage>
</organism>
<dbReference type="InterPro" id="IPR001940">
    <property type="entry name" value="Peptidase_S1C"/>
</dbReference>
<keyword evidence="1" id="KW-0645">Protease</keyword>
<evidence type="ECO:0000256" key="1">
    <source>
        <dbReference type="ARBA" id="ARBA00022670"/>
    </source>
</evidence>
<dbReference type="STRING" id="314230.DSM3645_24907"/>
<dbReference type="GO" id="GO:0004252">
    <property type="term" value="F:serine-type endopeptidase activity"/>
    <property type="evidence" value="ECO:0007669"/>
    <property type="project" value="InterPro"/>
</dbReference>
<dbReference type="InterPro" id="IPR051201">
    <property type="entry name" value="Chloro_Bact_Ser_Proteases"/>
</dbReference>
<dbReference type="PANTHER" id="PTHR43343:SF3">
    <property type="entry name" value="PROTEASE DO-LIKE 8, CHLOROPLASTIC"/>
    <property type="match status" value="1"/>
</dbReference>
<dbReference type="Pfam" id="PF13180">
    <property type="entry name" value="PDZ_2"/>
    <property type="match status" value="1"/>
</dbReference>
<keyword evidence="3" id="KW-0732">Signal</keyword>
<dbReference type="InterPro" id="IPR001478">
    <property type="entry name" value="PDZ"/>
</dbReference>
<comment type="caution">
    <text evidence="5">The sequence shown here is derived from an EMBL/GenBank/DDBJ whole genome shotgun (WGS) entry which is preliminary data.</text>
</comment>
<dbReference type="eggNOG" id="COG0265">
    <property type="taxonomic scope" value="Bacteria"/>
</dbReference>
<dbReference type="Gene3D" id="2.40.10.120">
    <property type="match status" value="1"/>
</dbReference>
<feature type="chain" id="PRO_5002665311" evidence="3">
    <location>
        <begin position="36"/>
        <end position="347"/>
    </location>
</feature>
<dbReference type="Proteomes" id="UP000004358">
    <property type="component" value="Unassembled WGS sequence"/>
</dbReference>
<evidence type="ECO:0000259" key="4">
    <source>
        <dbReference type="SMART" id="SM00228"/>
    </source>
</evidence>
<dbReference type="GO" id="GO:0006508">
    <property type="term" value="P:proteolysis"/>
    <property type="evidence" value="ECO:0007669"/>
    <property type="project" value="UniProtKB-KW"/>
</dbReference>
<feature type="domain" description="PDZ" evidence="4">
    <location>
        <begin position="265"/>
        <end position="338"/>
    </location>
</feature>
<dbReference type="PRINTS" id="PR00834">
    <property type="entry name" value="PROTEASES2C"/>
</dbReference>
<dbReference type="PANTHER" id="PTHR43343">
    <property type="entry name" value="PEPTIDASE S12"/>
    <property type="match status" value="1"/>
</dbReference>
<dbReference type="InterPro" id="IPR036034">
    <property type="entry name" value="PDZ_sf"/>
</dbReference>
<evidence type="ECO:0000313" key="5">
    <source>
        <dbReference type="EMBL" id="EAQ77625.1"/>
    </source>
</evidence>
<dbReference type="SMART" id="SM00228">
    <property type="entry name" value="PDZ"/>
    <property type="match status" value="1"/>
</dbReference>
<dbReference type="Pfam" id="PF13365">
    <property type="entry name" value="Trypsin_2"/>
    <property type="match status" value="1"/>
</dbReference>
<dbReference type="InterPro" id="IPR009003">
    <property type="entry name" value="Peptidase_S1_PA"/>
</dbReference>
<dbReference type="Gene3D" id="2.30.42.10">
    <property type="match status" value="1"/>
</dbReference>
<dbReference type="SUPFAM" id="SSF50156">
    <property type="entry name" value="PDZ domain-like"/>
    <property type="match status" value="1"/>
</dbReference>
<name>A4A0T0_9BACT</name>
<sequence>MDPVVVRTEGCRMNRSAFVIALTLSLGWLTSAAQAESSLARTIRGVQPRIVKIFGAGGLRGLESYQSGFVISPEGHILTVWSYVLDSSVITIVANDGRRFTAELVGADPELEVAVLKVDADDLPFFNLDESVELTSGQRVLTFSNLYGIATGDEPASVLHGYITAITDLQGRRSAAEVRYKGPVYVVDAMTNNPGAAGGALTDQQGQIAGVLGKEIRNSSNNVWLNYSIPIRELQNSVEDILSGRFRPRSRDENQNRPKQPVTLAQLGLILLPDVLPKTPPFVERVAPESPAETAGLQPNDLVMFVERRLISSQRDLREELTFIDRDDPVRLTLLRGDELIEVTLNE</sequence>
<feature type="signal peptide" evidence="3">
    <location>
        <begin position="1"/>
        <end position="35"/>
    </location>
</feature>
<dbReference type="HOGENOM" id="CLU_798475_0_0_0"/>
<dbReference type="EMBL" id="AANZ01000030">
    <property type="protein sequence ID" value="EAQ77625.1"/>
    <property type="molecule type" value="Genomic_DNA"/>
</dbReference>
<dbReference type="AlphaFoldDB" id="A4A0T0"/>
<proteinExistence type="predicted"/>
<keyword evidence="2" id="KW-0378">Hydrolase</keyword>
<accession>A4A0T0</accession>
<protein>
    <submittedName>
        <fullName evidence="5">Serine proteinase, HtrA/DegQ/DegS family protein</fullName>
    </submittedName>
</protein>
<evidence type="ECO:0000313" key="6">
    <source>
        <dbReference type="Proteomes" id="UP000004358"/>
    </source>
</evidence>
<gene>
    <name evidence="5" type="ORF">DSM3645_24907</name>
</gene>
<evidence type="ECO:0000256" key="2">
    <source>
        <dbReference type="ARBA" id="ARBA00022801"/>
    </source>
</evidence>
<reference evidence="5 6" key="1">
    <citation type="submission" date="2006-02" db="EMBL/GenBank/DDBJ databases">
        <authorList>
            <person name="Amann R."/>
            <person name="Ferriera S."/>
            <person name="Johnson J."/>
            <person name="Kravitz S."/>
            <person name="Halpern A."/>
            <person name="Remington K."/>
            <person name="Beeson K."/>
            <person name="Tran B."/>
            <person name="Rogers Y.-H."/>
            <person name="Friedman R."/>
            <person name="Venter J.C."/>
        </authorList>
    </citation>
    <scope>NUCLEOTIDE SEQUENCE [LARGE SCALE GENOMIC DNA]</scope>
    <source>
        <strain evidence="5 6">DSM 3645</strain>
    </source>
</reference>